<dbReference type="OrthoDB" id="266699at2759"/>
<protein>
    <recommendedName>
        <fullName evidence="4">Kinesin motor domain-containing protein</fullName>
    </recommendedName>
</protein>
<feature type="compositionally biased region" description="Polar residues" evidence="3">
    <location>
        <begin position="1058"/>
        <end position="1073"/>
    </location>
</feature>
<feature type="compositionally biased region" description="Gly residues" evidence="3">
    <location>
        <begin position="455"/>
        <end position="465"/>
    </location>
</feature>
<feature type="region of interest" description="Disordered" evidence="3">
    <location>
        <begin position="706"/>
        <end position="731"/>
    </location>
</feature>
<evidence type="ECO:0000313" key="5">
    <source>
        <dbReference type="EMBL" id="KAG5477797.1"/>
    </source>
</evidence>
<feature type="compositionally biased region" description="Basic and acidic residues" evidence="3">
    <location>
        <begin position="3005"/>
        <end position="3024"/>
    </location>
</feature>
<dbReference type="GO" id="GO:0008017">
    <property type="term" value="F:microtubule binding"/>
    <property type="evidence" value="ECO:0007669"/>
    <property type="project" value="InterPro"/>
</dbReference>
<feature type="compositionally biased region" description="Polar residues" evidence="3">
    <location>
        <begin position="323"/>
        <end position="336"/>
    </location>
</feature>
<dbReference type="InterPro" id="IPR027417">
    <property type="entry name" value="P-loop_NTPase"/>
</dbReference>
<feature type="compositionally biased region" description="Low complexity" evidence="3">
    <location>
        <begin position="40"/>
        <end position="58"/>
    </location>
</feature>
<feature type="region of interest" description="Disordered" evidence="3">
    <location>
        <begin position="2516"/>
        <end position="2594"/>
    </location>
</feature>
<feature type="region of interest" description="Disordered" evidence="3">
    <location>
        <begin position="2782"/>
        <end position="2801"/>
    </location>
</feature>
<evidence type="ECO:0000259" key="4">
    <source>
        <dbReference type="PROSITE" id="PS50067"/>
    </source>
</evidence>
<feature type="region of interest" description="Disordered" evidence="3">
    <location>
        <begin position="314"/>
        <end position="374"/>
    </location>
</feature>
<dbReference type="GO" id="GO:0005871">
    <property type="term" value="C:kinesin complex"/>
    <property type="evidence" value="ECO:0007669"/>
    <property type="project" value="TreeGrafter"/>
</dbReference>
<dbReference type="PANTHER" id="PTHR24115">
    <property type="entry name" value="KINESIN-RELATED"/>
    <property type="match status" value="1"/>
</dbReference>
<feature type="compositionally biased region" description="Polar residues" evidence="3">
    <location>
        <begin position="962"/>
        <end position="971"/>
    </location>
</feature>
<feature type="region of interest" description="Disordered" evidence="3">
    <location>
        <begin position="914"/>
        <end position="1010"/>
    </location>
</feature>
<sequence length="3297" mass="344455">MKRSTTVLQPAPANAQRLSIVKRVQSPTISSNRHMSLERTASMPTTVGVTTTTAASASPPTPSRCRGGSEGSRNGSHSPKRSDFLSMLTPRTLNAPVRRAAAAVTPPPQLPKLPYDSSSSPRLIPFALNTPFRETLSRRRTQHIPALSRSVPPRSATVAVATAASPSGSPRYASTHDLRQVHRVTPKGFSPARSSAQKLAPSAAALPSVSPLEGNVSDKKAGLEAANGVAPRSTLAAPSTVAAAVGAVAKQQTAADASAEAVARHGRGAPPTLIPTKASQQCLLRAREDTVADIESAAAVADALLREEDLPAATSARSPLFRQESSMATHPLTSGAASRKSSEWSSEHTNRSAALGASDTTLAPSVTSRRPTWLENVDGEDIAVTDEGIMPVSAAASLTYAPTGGSSAALRAIAPVNTTPRADGTAAAPERAAMKCAKKSSETKSASASSAAVTDGGGPGNGQGRCSGVTAAIGAKAERRSLTLRPTSQMKSRDATGGAVPAASSLAPHSPPQTPHRPTTVAVGASPRTPKSSPSRGKKARSAPTQAAASPSGDADGLRGGLPLSGTPATGAPAVPAIAAAAAAASAAPSASLPASEAHGHRAAAILSETLSVVRPMAPVVHVRIRPVLPSIGESCNSRRVYFLDHENVMVTRSRPRTTTANALSTMPPPSLAEAATTRRSATHGQAVPALQLSNLDSRTLRSLGTRNSAATSNGAAETADGGTRDTVPAPSADAPCPAVITAASAPMKAAAPSCYYAGDLALLRSPVAADSSLASKASIAAAGATVTRGAEVGVLHGVSSNGSSASERLLPLSFLPPPPLAVHHNRTISWTSQGSEEHSPSSRLSCGSPSTSAPPQQLGLGLPCGGAGATAAFSTGASAPRSRPWLTTFKPFSEDETPSLFTTPRELRETGTSAGLCATGTSPRVRSGGAAGGKRGTPEPQRRVRGTGLERRPRYHGGSLSAASLTTTQPTKRRSSGATTPAAATLRKVATTSAPSPTSTRRRGSRSILGASVSVSAMSISTMPKASGGATNGMKLAEADADTETEETQQHDRQQHWEQPQFGNNGVSASSAATGAEQHYSFEFVHDEEATQTDVFEESVLRFADEALLAQNVAIICYGPTGSGKTYSMMGNQLQSPSPTLASSGSTSLPASSEKRRRSRGASASNAPSPPQPDSRGHTPHDRASAVETQGRVIDEDTAAATGRSTERDARAVEGDVESDGTGCARPCSGWQYDYAGHTSKGGGGSAPGAARRSHQRYPHSGGSGGPLLTSSTMKLDSAAATGSMTEMGILPRLVHTLLERRGEAITIRRDPEREMTGRNANGLPSTPRPAATPKRAGSLSLTLRDLTFYGIELYMDELCDLLDPGKRPIQAFSDTGGLEVLCQRINKARDYRIRSSRGGASYSATHSARAGGGMPITSLADLRRAYRLAHGNRVTARHAKNDMSSRSHAIFLLQLDFDLIESTGTLCNERDGKAPSATPPLPSERVPRVHSYVAMVDLAGCERVKQTKVEGAALREAQYINKSLSALSSVVLSLLRHSAHVPYRDSKLTRLLRPCLESGRVLTLVHVAPCSSAEAVNTLKFADQIRHIHIPTHALTPTLSRHRELLDVFADLIDPMQGQWEAQVRQAQLQVNRLCADLRLSYFSRSVGAALHRAPSGDSLASDVVSELSALSEVDDLTSVSSADASQEEGPPPLAEDATEAEKRRFALRTLMHRFMKPIQSHQRATMRDAVRAIHRHEEQRVLAHRRQLQERVDELQATLQQLTTLNAKLAKENSTPLPRDPQALELSRRIRESTEELGEYTKEQATLVSLITALRQRLAAQDDLEAAVDEQLHKVQQRTEQAMRTLSAAVAAHPPGGPPAGKGAAMPKEPTLPTESPSATALVMNTKDDPELRDIAHQQLSLAKELAALRLETACFEIGTGLWEGLWARAMRKEIVTAMEVEIFAMERILLDSHALSIMMMPGNADVDGEGARVEDGEADLSSLPLRLQLATYPDHPLGPVKRDECGTGATTLEHPVAAPQIHCSPEPSPPSSGHEPPSCTPSPTRQARQGSCKHGGATPGDGRSECAAAQVSSRKEKGGVAGLPNLLVPQRTRRDRAVDLTATTTSEKSLSSVTEPLSAVSLSSDGPRLRTASGAAGGGGVAAPASSRRRGLHGWMPNPLTVLATNGLQKQLQHPLPSVSSPKASCNNTDGASVLAALLPLSLTGSYEEEQSMQEACLRLLLREGVPCEVCCLGESASHTLQHYILPSSADAPLAEESAQEEPTANSSAVPVRYHVKAVAAASTSGASEKGGDATSSAPVHKSGRTTSRVRLSSAQPCESASGPKVALCTTRHGRLRLARLPRRPNCYVLEFIYTHQALPIAPRLQAALLERPEDVFLSTAGKTHLEQMLDALPSVQGTAGRGGGAGSSGSTAVRPQGPVREHRLFSIPLFEPTLHLHVHVLEEGIPNATTPVAATVGLPSGADAPDIAGASPQGSTHHKESATSLPALCIARRLESGPQLVVEVRGVPQTTSTCRPALSADPKKAPRLSQQQQQKPHSPHQAVARACPTTGPSLHGEKPQRAIGHNPSRPSLSQSGARPSAPPSPSGADAAAWSDVVLAKRLSSGGELMLPSSCILANTGCCSLVLRFPPPFSASPASRVESVEAVIGALCGILRPSLTAPEVRASLSSSPSKRTSSARCRLSGSPRSNSTGGVERAGNGTLGQRRCSVSRSPLQCGRAPHELEVINYVHVPHTMFLASASDTRTNSARAASLGEGAKSLGNGPHTLGRPRASLDTAAFPDSITSPTARSDSLDGQRAMGEGVLGDTLQSSCSPAHRNCSAAAKLPGAFLPQHTASLNGVLKPFRGHSPSAAPAAPLMDQQKGATLQVQFYWIPTPLDLEPPGLGVDRKNSVHRGHGLANDGGGDDGAAKQRGVSSGRRISGISRFSRPSALTAAATAAESAETGVDRLVRLQVLAALSVLAQLSCVFVDGHPLSGVASDTEGTAVSFPGSTLTGSFGAHDARRPSTLERGGRPRRRSETDAARFCDAVAVASLLRQLDTYRHRIRRLFRQQLYDAKDINGDAMVPPAPQSWLTGELGRGAYLREVQEEVKCAVELPVSTVFGSIGGGAAPSLTPPDQHPKNDARGTHAALLEPEGGDASPNVHVTVAEARQACATTVPWTVWQWAYRWSRLRRLLRGPSAHCVGSGDAHGTSRPSLSQAEAAAAWLPVAARNGHGAASPIEASSPLLASGSPTGSPTFATASSSSSDEGFVMESDWLTEAKLAARPTRVWLPEVLNATVPSYLENCAFAGL</sequence>
<feature type="region of interest" description="Disordered" evidence="3">
    <location>
        <begin position="2468"/>
        <end position="2487"/>
    </location>
</feature>
<feature type="region of interest" description="Disordered" evidence="3">
    <location>
        <begin position="1312"/>
        <end position="1338"/>
    </location>
</feature>
<keyword evidence="6" id="KW-1185">Reference proteome</keyword>
<feature type="compositionally biased region" description="Low complexity" evidence="3">
    <location>
        <begin position="3237"/>
        <end position="3252"/>
    </location>
</feature>
<feature type="region of interest" description="Disordered" evidence="3">
    <location>
        <begin position="1040"/>
        <end position="1073"/>
    </location>
</feature>
<organism evidence="5 6">
    <name type="scientific">Leishmania martiniquensis</name>
    <dbReference type="NCBI Taxonomy" id="1580590"/>
    <lineage>
        <taxon>Eukaryota</taxon>
        <taxon>Discoba</taxon>
        <taxon>Euglenozoa</taxon>
        <taxon>Kinetoplastea</taxon>
        <taxon>Metakinetoplastina</taxon>
        <taxon>Trypanosomatida</taxon>
        <taxon>Trypanosomatidae</taxon>
        <taxon>Leishmaniinae</taxon>
        <taxon>Leishmania</taxon>
    </lineage>
</organism>
<feature type="region of interest" description="Disordered" evidence="3">
    <location>
        <begin position="2289"/>
        <end position="2327"/>
    </location>
</feature>
<dbReference type="GO" id="GO:0005524">
    <property type="term" value="F:ATP binding"/>
    <property type="evidence" value="ECO:0007669"/>
    <property type="project" value="UniProtKB-UniRule"/>
</dbReference>
<gene>
    <name evidence="5" type="ORF">LSCM1_05096</name>
</gene>
<feature type="region of interest" description="Disordered" evidence="3">
    <location>
        <begin position="1241"/>
        <end position="1273"/>
    </location>
</feature>
<dbReference type="PROSITE" id="PS50067">
    <property type="entry name" value="KINESIN_MOTOR_2"/>
    <property type="match status" value="1"/>
</dbReference>
<accession>A0A836H1L4</accession>
<evidence type="ECO:0000313" key="6">
    <source>
        <dbReference type="Proteomes" id="UP000673552"/>
    </source>
</evidence>
<feature type="region of interest" description="Disordered" evidence="3">
    <location>
        <begin position="1129"/>
        <end position="1227"/>
    </location>
</feature>
<feature type="region of interest" description="Disordered" evidence="3">
    <location>
        <begin position="2020"/>
        <end position="2156"/>
    </location>
</feature>
<dbReference type="PANTHER" id="PTHR24115:SF991">
    <property type="entry name" value="PUTATIVE-RELATED"/>
    <property type="match status" value="1"/>
</dbReference>
<feature type="region of interest" description="Disordered" evidence="3">
    <location>
        <begin position="874"/>
        <end position="900"/>
    </location>
</feature>
<feature type="compositionally biased region" description="Polar residues" evidence="3">
    <location>
        <begin position="2105"/>
        <end position="2128"/>
    </location>
</feature>
<feature type="region of interest" description="Disordered" evidence="3">
    <location>
        <begin position="3227"/>
        <end position="3252"/>
    </location>
</feature>
<proteinExistence type="inferred from homology"/>
<feature type="region of interest" description="Disordered" evidence="3">
    <location>
        <begin position="832"/>
        <end position="860"/>
    </location>
</feature>
<feature type="compositionally biased region" description="Basic and acidic residues" evidence="3">
    <location>
        <begin position="937"/>
        <end position="953"/>
    </location>
</feature>
<feature type="domain" description="Kinesin motor" evidence="4">
    <location>
        <begin position="1020"/>
        <end position="1590"/>
    </location>
</feature>
<feature type="compositionally biased region" description="Basic and acidic residues" evidence="3">
    <location>
        <begin position="1206"/>
        <end position="1215"/>
    </location>
</feature>
<keyword evidence="1" id="KW-0067">ATP-binding</keyword>
<feature type="region of interest" description="Disordered" evidence="3">
    <location>
        <begin position="655"/>
        <end position="686"/>
    </location>
</feature>
<keyword evidence="1" id="KW-0505">Motor protein</keyword>
<feature type="region of interest" description="Disordered" evidence="3">
    <location>
        <begin position="1"/>
        <end position="84"/>
    </location>
</feature>
<reference evidence="6" key="1">
    <citation type="journal article" date="2021" name="Microbiol. Resour. Announc.">
        <title>LGAAP: Leishmaniinae Genome Assembly and Annotation Pipeline.</title>
        <authorList>
            <person name="Almutairi H."/>
            <person name="Urbaniak M.D."/>
            <person name="Bates M.D."/>
            <person name="Jariyapan N."/>
            <person name="Kwakye-Nuako G."/>
            <person name="Thomaz-Soccol V."/>
            <person name="Al-Salem W.S."/>
            <person name="Dillon R.J."/>
            <person name="Bates P.A."/>
            <person name="Gatherer D."/>
        </authorList>
    </citation>
    <scope>NUCLEOTIDE SEQUENCE [LARGE SCALE GENOMIC DNA]</scope>
</reference>
<feature type="compositionally biased region" description="Polar residues" evidence="3">
    <location>
        <begin position="25"/>
        <end position="34"/>
    </location>
</feature>
<dbReference type="GeneID" id="92515084"/>
<feature type="compositionally biased region" description="Low complexity" evidence="3">
    <location>
        <begin position="842"/>
        <end position="860"/>
    </location>
</feature>
<feature type="coiled-coil region" evidence="2">
    <location>
        <begin position="1741"/>
        <end position="1806"/>
    </location>
</feature>
<feature type="binding site" evidence="1">
    <location>
        <begin position="1120"/>
        <end position="1127"/>
    </location>
    <ligand>
        <name>ATP</name>
        <dbReference type="ChEBI" id="CHEBI:30616"/>
    </ligand>
</feature>
<dbReference type="GO" id="GO:0016887">
    <property type="term" value="F:ATP hydrolysis activity"/>
    <property type="evidence" value="ECO:0007669"/>
    <property type="project" value="TreeGrafter"/>
</dbReference>
<feature type="region of interest" description="Disordered" evidence="3">
    <location>
        <begin position="1857"/>
        <end position="1881"/>
    </location>
</feature>
<dbReference type="Proteomes" id="UP000673552">
    <property type="component" value="Unassembled WGS sequence"/>
</dbReference>
<dbReference type="KEGG" id="lmat:92515084"/>
<dbReference type="GO" id="GO:0005874">
    <property type="term" value="C:microtubule"/>
    <property type="evidence" value="ECO:0007669"/>
    <property type="project" value="TreeGrafter"/>
</dbReference>
<dbReference type="Gene3D" id="3.40.850.10">
    <property type="entry name" value="Kinesin motor domain"/>
    <property type="match status" value="2"/>
</dbReference>
<feature type="compositionally biased region" description="Low complexity" evidence="3">
    <location>
        <begin position="1137"/>
        <end position="1153"/>
    </location>
</feature>
<feature type="compositionally biased region" description="Polar residues" evidence="3">
    <location>
        <begin position="358"/>
        <end position="370"/>
    </location>
</feature>
<dbReference type="Pfam" id="PF00225">
    <property type="entry name" value="Kinesin"/>
    <property type="match status" value="2"/>
</dbReference>
<dbReference type="RefSeq" id="XP_067178435.1">
    <property type="nucleotide sequence ID" value="XM_067322572.1"/>
</dbReference>
<feature type="compositionally biased region" description="Low complexity" evidence="3">
    <location>
        <begin position="991"/>
        <end position="1000"/>
    </location>
</feature>
<feature type="compositionally biased region" description="Basic and acidic residues" evidence="3">
    <location>
        <begin position="1176"/>
        <end position="1186"/>
    </location>
</feature>
<feature type="compositionally biased region" description="Basic and acidic residues" evidence="3">
    <location>
        <begin position="340"/>
        <end position="350"/>
    </location>
</feature>
<feature type="region of interest" description="Disordered" evidence="3">
    <location>
        <begin position="419"/>
        <end position="567"/>
    </location>
</feature>
<feature type="region of interest" description="Disordered" evidence="3">
    <location>
        <begin position="3001"/>
        <end position="3024"/>
    </location>
</feature>
<feature type="compositionally biased region" description="Low complexity" evidence="3">
    <location>
        <begin position="2671"/>
        <end position="2682"/>
    </location>
</feature>
<evidence type="ECO:0000256" key="3">
    <source>
        <dbReference type="SAM" id="MobiDB-lite"/>
    </source>
</evidence>
<name>A0A836H1L4_9TRYP</name>
<evidence type="ECO:0000256" key="1">
    <source>
        <dbReference type="PROSITE-ProRule" id="PRU00283"/>
    </source>
</evidence>
<feature type="compositionally biased region" description="Low complexity" evidence="3">
    <location>
        <begin position="2534"/>
        <end position="2546"/>
    </location>
</feature>
<feature type="compositionally biased region" description="Polar residues" evidence="3">
    <location>
        <begin position="2309"/>
        <end position="2323"/>
    </location>
</feature>
<dbReference type="InterPro" id="IPR027640">
    <property type="entry name" value="Kinesin-like_fam"/>
</dbReference>
<feature type="compositionally biased region" description="Low complexity" evidence="3">
    <location>
        <begin position="443"/>
        <end position="452"/>
    </location>
</feature>
<dbReference type="EMBL" id="JAFEUZ010000024">
    <property type="protein sequence ID" value="KAG5477797.1"/>
    <property type="molecule type" value="Genomic_DNA"/>
</dbReference>
<reference evidence="6" key="2">
    <citation type="journal article" date="2021" name="Sci. Data">
        <title>Chromosome-scale genome sequencing, assembly and annotation of six genomes from subfamily Leishmaniinae.</title>
        <authorList>
            <person name="Almutairi H."/>
            <person name="Urbaniak M.D."/>
            <person name="Bates M.D."/>
            <person name="Jariyapan N."/>
            <person name="Kwakye-Nuako G."/>
            <person name="Thomaz Soccol V."/>
            <person name="Al-Salem W.S."/>
            <person name="Dillon R.J."/>
            <person name="Bates P.A."/>
            <person name="Gatherer D."/>
        </authorList>
    </citation>
    <scope>NUCLEOTIDE SEQUENCE [LARGE SCALE GENOMIC DNA]</scope>
</reference>
<feature type="compositionally biased region" description="Polar residues" evidence="3">
    <location>
        <begin position="706"/>
        <end position="716"/>
    </location>
</feature>
<dbReference type="InterPro" id="IPR001752">
    <property type="entry name" value="Kinesin_motor_dom"/>
</dbReference>
<dbReference type="SUPFAM" id="SSF52540">
    <property type="entry name" value="P-loop containing nucleoside triphosphate hydrolases"/>
    <property type="match status" value="1"/>
</dbReference>
<feature type="region of interest" description="Disordered" evidence="3">
    <location>
        <begin position="2670"/>
        <end position="2711"/>
    </location>
</feature>
<dbReference type="FunFam" id="3.40.850.10:FF:000206">
    <property type="entry name" value="Putative kinesin"/>
    <property type="match status" value="1"/>
</dbReference>
<feature type="compositionally biased region" description="Low complexity" evidence="3">
    <location>
        <begin position="499"/>
        <end position="508"/>
    </location>
</feature>
<dbReference type="GO" id="GO:0003777">
    <property type="term" value="F:microtubule motor activity"/>
    <property type="evidence" value="ECO:0007669"/>
    <property type="project" value="InterPro"/>
</dbReference>
<dbReference type="InterPro" id="IPR036961">
    <property type="entry name" value="Kinesin_motor_dom_sf"/>
</dbReference>
<keyword evidence="2" id="KW-0175">Coiled coil</keyword>
<evidence type="ECO:0000256" key="2">
    <source>
        <dbReference type="SAM" id="Coils"/>
    </source>
</evidence>
<feature type="region of interest" description="Disordered" evidence="3">
    <location>
        <begin position="2894"/>
        <end position="2925"/>
    </location>
</feature>
<feature type="region of interest" description="Disordered" evidence="3">
    <location>
        <begin position="1681"/>
        <end position="1702"/>
    </location>
</feature>
<keyword evidence="1" id="KW-0547">Nucleotide-binding</keyword>
<comment type="similarity">
    <text evidence="1">Belongs to the TRAFAC class myosin-kinesin ATPase superfamily. Kinesin family.</text>
</comment>
<comment type="caution">
    <text evidence="5">The sequence shown here is derived from an EMBL/GenBank/DDBJ whole genome shotgun (WGS) entry which is preliminary data.</text>
</comment>
<dbReference type="GO" id="GO:0007018">
    <property type="term" value="P:microtubule-based movement"/>
    <property type="evidence" value="ECO:0007669"/>
    <property type="project" value="InterPro"/>
</dbReference>
<dbReference type="SMART" id="SM00129">
    <property type="entry name" value="KISc"/>
    <property type="match status" value="1"/>
</dbReference>